<keyword evidence="11" id="KW-1185">Reference proteome</keyword>
<evidence type="ECO:0000256" key="7">
    <source>
        <dbReference type="ARBA" id="ARBA00023033"/>
    </source>
</evidence>
<evidence type="ECO:0000256" key="4">
    <source>
        <dbReference type="ARBA" id="ARBA00022630"/>
    </source>
</evidence>
<evidence type="ECO:0000256" key="8">
    <source>
        <dbReference type="ARBA" id="ARBA00031155"/>
    </source>
</evidence>
<dbReference type="AlphaFoldDB" id="A0A1Y1RQP4"/>
<dbReference type="CDD" id="cd04730">
    <property type="entry name" value="NPD_like"/>
    <property type="match status" value="1"/>
</dbReference>
<dbReference type="Pfam" id="PF03060">
    <property type="entry name" value="NMO"/>
    <property type="match status" value="1"/>
</dbReference>
<dbReference type="GO" id="GO:0018580">
    <property type="term" value="F:nitronate monooxygenase activity"/>
    <property type="evidence" value="ECO:0007669"/>
    <property type="project" value="InterPro"/>
</dbReference>
<sequence>MRSPVFSFSDLDISLVAAPMAGGPSTPELAAAVSEAGGLGLLAGGYLSAEALTRQIQQTRALTSRTFGVNLFMPITDEQIPEDAGEQLARFTSALQPVAEYLGSEPGEAQATGESESRVFTELVDVVISHRIAVVTFTFGCPSADLMQLLQESGSLVGVTVTRPQDALTAEQAGADFLCVQGPAAGGHQSTFSVTDELNELPLPRLLEEVRRICTVPLVAAGGVRKAEQVQSLLASGAVAVQLGTLLLLADEAGTSEPHRNLLQAPARETQMTRAFTGRFARAIRNSWVDRYHDTAPALYPGVHEVTGPLRRAAALRGDTEWIHAWAGEPYTGMRGGPAAEILRNLVPAR</sequence>
<keyword evidence="5" id="KW-0288">FMN</keyword>
<dbReference type="GO" id="GO:0009636">
    <property type="term" value="P:response to toxic substance"/>
    <property type="evidence" value="ECO:0007669"/>
    <property type="project" value="UniProtKB-KW"/>
</dbReference>
<keyword evidence="6" id="KW-0560">Oxidoreductase</keyword>
<keyword evidence="7" id="KW-0503">Monooxygenase</keyword>
<evidence type="ECO:0000256" key="6">
    <source>
        <dbReference type="ARBA" id="ARBA00023002"/>
    </source>
</evidence>
<evidence type="ECO:0000256" key="3">
    <source>
        <dbReference type="ARBA" id="ARBA00022575"/>
    </source>
</evidence>
<keyword evidence="3" id="KW-0216">Detoxification</keyword>
<comment type="cofactor">
    <cofactor evidence="1">
        <name>FMN</name>
        <dbReference type="ChEBI" id="CHEBI:58210"/>
    </cofactor>
</comment>
<evidence type="ECO:0000313" key="11">
    <source>
        <dbReference type="Proteomes" id="UP000192359"/>
    </source>
</evidence>
<dbReference type="Gene3D" id="3.20.20.70">
    <property type="entry name" value="Aldolase class I"/>
    <property type="match status" value="1"/>
</dbReference>
<protein>
    <recommendedName>
        <fullName evidence="8">Propionate 3-nitronate monooxygenase</fullName>
    </recommendedName>
</protein>
<evidence type="ECO:0000313" key="10">
    <source>
        <dbReference type="EMBL" id="ORC22059.1"/>
    </source>
</evidence>
<dbReference type="InterPro" id="IPR013785">
    <property type="entry name" value="Aldolase_TIM"/>
</dbReference>
<gene>
    <name evidence="10" type="ORF">A7979_00650</name>
</gene>
<dbReference type="PANTHER" id="PTHR42747">
    <property type="entry name" value="NITRONATE MONOOXYGENASE-RELATED"/>
    <property type="match status" value="1"/>
</dbReference>
<proteinExistence type="inferred from homology"/>
<organism evidence="10 11">
    <name type="scientific">Rothia nasimurium</name>
    <dbReference type="NCBI Taxonomy" id="85336"/>
    <lineage>
        <taxon>Bacteria</taxon>
        <taxon>Bacillati</taxon>
        <taxon>Actinomycetota</taxon>
        <taxon>Actinomycetes</taxon>
        <taxon>Micrococcales</taxon>
        <taxon>Micrococcaceae</taxon>
        <taxon>Rothia</taxon>
    </lineage>
</organism>
<dbReference type="PANTHER" id="PTHR42747:SF3">
    <property type="entry name" value="NITRONATE MONOOXYGENASE-RELATED"/>
    <property type="match status" value="1"/>
</dbReference>
<dbReference type="Proteomes" id="UP000192359">
    <property type="component" value="Unassembled WGS sequence"/>
</dbReference>
<comment type="similarity">
    <text evidence="2">Belongs to the nitronate monooxygenase family. NMO class I subfamily.</text>
</comment>
<reference evidence="10 11" key="1">
    <citation type="submission" date="2016-05" db="EMBL/GenBank/DDBJ databases">
        <title>Draft genome sequence of a porcine commensal Rothia nasimurium.</title>
        <authorList>
            <person name="Gaiser R.A."/>
            <person name="Van Baarlen P."/>
            <person name="Wells J.M."/>
        </authorList>
    </citation>
    <scope>NUCLEOTIDE SEQUENCE [LARGE SCALE GENOMIC DNA]</scope>
    <source>
        <strain evidence="10 11">PT-32</strain>
    </source>
</reference>
<keyword evidence="4" id="KW-0285">Flavoprotein</keyword>
<evidence type="ECO:0000256" key="5">
    <source>
        <dbReference type="ARBA" id="ARBA00022643"/>
    </source>
</evidence>
<dbReference type="SUPFAM" id="SSF51412">
    <property type="entry name" value="Inosine monophosphate dehydrogenase (IMPDH)"/>
    <property type="match status" value="1"/>
</dbReference>
<evidence type="ECO:0000256" key="2">
    <source>
        <dbReference type="ARBA" id="ARBA00009881"/>
    </source>
</evidence>
<dbReference type="EMBL" id="LXWF01000011">
    <property type="protein sequence ID" value="ORC22059.1"/>
    <property type="molecule type" value="Genomic_DNA"/>
</dbReference>
<comment type="catalytic activity">
    <reaction evidence="9">
        <text>3 propionate 3-nitronate + 3 O2 + H2O = 3 3-oxopropanoate + 2 nitrate + nitrite + H2O2 + 3 H(+)</text>
        <dbReference type="Rhea" id="RHEA:57332"/>
        <dbReference type="ChEBI" id="CHEBI:15377"/>
        <dbReference type="ChEBI" id="CHEBI:15378"/>
        <dbReference type="ChEBI" id="CHEBI:15379"/>
        <dbReference type="ChEBI" id="CHEBI:16240"/>
        <dbReference type="ChEBI" id="CHEBI:16301"/>
        <dbReference type="ChEBI" id="CHEBI:17632"/>
        <dbReference type="ChEBI" id="CHEBI:33190"/>
        <dbReference type="ChEBI" id="CHEBI:136067"/>
    </reaction>
</comment>
<accession>A0A1Y1RQP4</accession>
<dbReference type="InterPro" id="IPR004136">
    <property type="entry name" value="NMO"/>
</dbReference>
<name>A0A1Y1RQP4_9MICC</name>
<comment type="caution">
    <text evidence="10">The sequence shown here is derived from an EMBL/GenBank/DDBJ whole genome shotgun (WGS) entry which is preliminary data.</text>
</comment>
<evidence type="ECO:0000256" key="1">
    <source>
        <dbReference type="ARBA" id="ARBA00001917"/>
    </source>
</evidence>
<evidence type="ECO:0000256" key="9">
    <source>
        <dbReference type="ARBA" id="ARBA00049401"/>
    </source>
</evidence>